<evidence type="ECO:0000256" key="1">
    <source>
        <dbReference type="ARBA" id="ARBA00023002"/>
    </source>
</evidence>
<organism evidence="4 5">
    <name type="scientific">Tenggerimyces flavus</name>
    <dbReference type="NCBI Taxonomy" id="1708749"/>
    <lineage>
        <taxon>Bacteria</taxon>
        <taxon>Bacillati</taxon>
        <taxon>Actinomycetota</taxon>
        <taxon>Actinomycetes</taxon>
        <taxon>Propionibacteriales</taxon>
        <taxon>Nocardioidaceae</taxon>
        <taxon>Tenggerimyces</taxon>
    </lineage>
</organism>
<dbReference type="EMBL" id="JBHRZH010000012">
    <property type="protein sequence ID" value="MFC3762074.1"/>
    <property type="molecule type" value="Genomic_DNA"/>
</dbReference>
<protein>
    <submittedName>
        <fullName evidence="4">Gfo/Idh/MocA family protein</fullName>
    </submittedName>
</protein>
<reference evidence="5" key="1">
    <citation type="journal article" date="2019" name="Int. J. Syst. Evol. Microbiol.">
        <title>The Global Catalogue of Microorganisms (GCM) 10K type strain sequencing project: providing services to taxonomists for standard genome sequencing and annotation.</title>
        <authorList>
            <consortium name="The Broad Institute Genomics Platform"/>
            <consortium name="The Broad Institute Genome Sequencing Center for Infectious Disease"/>
            <person name="Wu L."/>
            <person name="Ma J."/>
        </authorList>
    </citation>
    <scope>NUCLEOTIDE SEQUENCE [LARGE SCALE GENOMIC DNA]</scope>
    <source>
        <strain evidence="5">CGMCC 4.7241</strain>
    </source>
</reference>
<dbReference type="InterPro" id="IPR036291">
    <property type="entry name" value="NAD(P)-bd_dom_sf"/>
</dbReference>
<name>A0ABV7YCK7_9ACTN</name>
<keyword evidence="1" id="KW-0560">Oxidoreductase</keyword>
<dbReference type="InterPro" id="IPR055170">
    <property type="entry name" value="GFO_IDH_MocA-like_dom"/>
</dbReference>
<gene>
    <name evidence="4" type="ORF">ACFOUW_14625</name>
</gene>
<accession>A0ABV7YCK7</accession>
<comment type="caution">
    <text evidence="4">The sequence shown here is derived from an EMBL/GenBank/DDBJ whole genome shotgun (WGS) entry which is preliminary data.</text>
</comment>
<dbReference type="Pfam" id="PF22725">
    <property type="entry name" value="GFO_IDH_MocA_C3"/>
    <property type="match status" value="1"/>
</dbReference>
<proteinExistence type="predicted"/>
<evidence type="ECO:0000313" key="5">
    <source>
        <dbReference type="Proteomes" id="UP001595699"/>
    </source>
</evidence>
<dbReference type="PANTHER" id="PTHR43818">
    <property type="entry name" value="BCDNA.GH03377"/>
    <property type="match status" value="1"/>
</dbReference>
<evidence type="ECO:0000313" key="4">
    <source>
        <dbReference type="EMBL" id="MFC3762074.1"/>
    </source>
</evidence>
<dbReference type="SUPFAM" id="SSF55347">
    <property type="entry name" value="Glyceraldehyde-3-phosphate dehydrogenase-like, C-terminal domain"/>
    <property type="match status" value="1"/>
</dbReference>
<evidence type="ECO:0000259" key="3">
    <source>
        <dbReference type="Pfam" id="PF22725"/>
    </source>
</evidence>
<dbReference type="InterPro" id="IPR000683">
    <property type="entry name" value="Gfo/Idh/MocA-like_OxRdtase_N"/>
</dbReference>
<evidence type="ECO:0000259" key="2">
    <source>
        <dbReference type="Pfam" id="PF01408"/>
    </source>
</evidence>
<dbReference type="Proteomes" id="UP001595699">
    <property type="component" value="Unassembled WGS sequence"/>
</dbReference>
<dbReference type="RefSeq" id="WP_205120620.1">
    <property type="nucleotide sequence ID" value="NZ_JAFBCM010000001.1"/>
</dbReference>
<dbReference type="SUPFAM" id="SSF51735">
    <property type="entry name" value="NAD(P)-binding Rossmann-fold domains"/>
    <property type="match status" value="1"/>
</dbReference>
<dbReference type="InterPro" id="IPR050463">
    <property type="entry name" value="Gfo/Idh/MocA_oxidrdct_glycsds"/>
</dbReference>
<dbReference type="Gene3D" id="3.30.360.10">
    <property type="entry name" value="Dihydrodipicolinate Reductase, domain 2"/>
    <property type="match status" value="1"/>
</dbReference>
<keyword evidence="5" id="KW-1185">Reference proteome</keyword>
<feature type="domain" description="GFO/IDH/MocA-like oxidoreductase" evidence="3">
    <location>
        <begin position="136"/>
        <end position="263"/>
    </location>
</feature>
<dbReference type="Pfam" id="PF01408">
    <property type="entry name" value="GFO_IDH_MocA"/>
    <property type="match status" value="1"/>
</dbReference>
<feature type="domain" description="Gfo/Idh/MocA-like oxidoreductase N-terminal" evidence="2">
    <location>
        <begin position="5"/>
        <end position="122"/>
    </location>
</feature>
<dbReference type="PANTHER" id="PTHR43818:SF11">
    <property type="entry name" value="BCDNA.GH03377"/>
    <property type="match status" value="1"/>
</dbReference>
<dbReference type="Gene3D" id="3.40.50.720">
    <property type="entry name" value="NAD(P)-binding Rossmann-like Domain"/>
    <property type="match status" value="1"/>
</dbReference>
<sequence length="345" mass="37034">MSDPLRVAIIGLDHWYTAIPLAESFAAHPEVELVGIADLDPARAQEVAGKVGVERVTTTGEEFLTDPNVDVIAAYRSTEHNPSICVAAAENGKHILSIKPMANTLEEATTILNAVRTAGVRFVGSETRSRASANHTQLHTWLKEGKFGQLINASFAMWTGSLPRGWPDATDPGWFTAAGRAPGGGWIDHSIYQIDQMRWMLGAEVAKVSGFAANYKHPKLPFEDYGHAIVEFENGVVATIEDTWTGPGVGRTYWSIVGTEGAASFDSITGKLSLAGAASELDGWVQANPRNMWGDDTDELVKAFRGEDTVLGGVEDSWRNFAACRAFYDAAESGTAVAPAELPSA</sequence>